<dbReference type="PROSITE" id="PS50158">
    <property type="entry name" value="ZF_CCHC"/>
    <property type="match status" value="1"/>
</dbReference>
<sequence length="158" mass="18033">MKSYLQDQDLWDIVGGTEVNPPEDIVALKKWNVKEENMLTNQEALAKQMSEITIKSNNEEALFSGQRKGASKNNRLHDHRKKGECYKCGKISHYARECHRKKKTTKSNAVTSEGQSISEEWDAEACCTTIDPKPRPTSNAMENEVLALHVEEVDYEYD</sequence>
<dbReference type="EMBL" id="SSTD01015868">
    <property type="protein sequence ID" value="TYK02187.1"/>
    <property type="molecule type" value="Genomic_DNA"/>
</dbReference>
<dbReference type="GO" id="GO:0008270">
    <property type="term" value="F:zinc ion binding"/>
    <property type="evidence" value="ECO:0007669"/>
    <property type="project" value="UniProtKB-KW"/>
</dbReference>
<evidence type="ECO:0000313" key="4">
    <source>
        <dbReference type="Proteomes" id="UP000321947"/>
    </source>
</evidence>
<name>A0A5D3BRZ9_CUCMM</name>
<keyword evidence="1" id="KW-0862">Zinc</keyword>
<protein>
    <submittedName>
        <fullName evidence="3">Zinc finger, CCHC-type</fullName>
    </submittedName>
</protein>
<dbReference type="SUPFAM" id="SSF57756">
    <property type="entry name" value="Retrovirus zinc finger-like domains"/>
    <property type="match status" value="1"/>
</dbReference>
<evidence type="ECO:0000259" key="2">
    <source>
        <dbReference type="PROSITE" id="PS50158"/>
    </source>
</evidence>
<comment type="caution">
    <text evidence="3">The sequence shown here is derived from an EMBL/GenBank/DDBJ whole genome shotgun (WGS) entry which is preliminary data.</text>
</comment>
<gene>
    <name evidence="3" type="ORF">E5676_scaffold388G00890</name>
</gene>
<evidence type="ECO:0000313" key="3">
    <source>
        <dbReference type="EMBL" id="TYK02187.1"/>
    </source>
</evidence>
<dbReference type="AlphaFoldDB" id="A0A5D3BRZ9"/>
<keyword evidence="1" id="KW-0479">Metal-binding</keyword>
<accession>A0A5D3BRZ9</accession>
<dbReference type="InterPro" id="IPR036875">
    <property type="entry name" value="Znf_CCHC_sf"/>
</dbReference>
<dbReference type="Proteomes" id="UP000321947">
    <property type="component" value="Unassembled WGS sequence"/>
</dbReference>
<dbReference type="InterPro" id="IPR001878">
    <property type="entry name" value="Znf_CCHC"/>
</dbReference>
<organism evidence="3 4">
    <name type="scientific">Cucumis melo var. makuwa</name>
    <name type="common">Oriental melon</name>
    <dbReference type="NCBI Taxonomy" id="1194695"/>
    <lineage>
        <taxon>Eukaryota</taxon>
        <taxon>Viridiplantae</taxon>
        <taxon>Streptophyta</taxon>
        <taxon>Embryophyta</taxon>
        <taxon>Tracheophyta</taxon>
        <taxon>Spermatophyta</taxon>
        <taxon>Magnoliopsida</taxon>
        <taxon>eudicotyledons</taxon>
        <taxon>Gunneridae</taxon>
        <taxon>Pentapetalae</taxon>
        <taxon>rosids</taxon>
        <taxon>fabids</taxon>
        <taxon>Cucurbitales</taxon>
        <taxon>Cucurbitaceae</taxon>
        <taxon>Benincaseae</taxon>
        <taxon>Cucumis</taxon>
    </lineage>
</organism>
<feature type="domain" description="CCHC-type" evidence="2">
    <location>
        <begin position="85"/>
        <end position="98"/>
    </location>
</feature>
<evidence type="ECO:0000256" key="1">
    <source>
        <dbReference type="PROSITE-ProRule" id="PRU00047"/>
    </source>
</evidence>
<dbReference type="Gene3D" id="4.10.60.10">
    <property type="entry name" value="Zinc finger, CCHC-type"/>
    <property type="match status" value="1"/>
</dbReference>
<keyword evidence="1" id="KW-0863">Zinc-finger</keyword>
<reference evidence="3 4" key="1">
    <citation type="submission" date="2019-08" db="EMBL/GenBank/DDBJ databases">
        <title>Draft genome sequences of two oriental melons (Cucumis melo L. var makuwa).</title>
        <authorList>
            <person name="Kwon S.-Y."/>
        </authorList>
    </citation>
    <scope>NUCLEOTIDE SEQUENCE [LARGE SCALE GENOMIC DNA]</scope>
    <source>
        <strain evidence="4">cv. Chang Bougi</strain>
        <tissue evidence="3">Leaf</tissue>
    </source>
</reference>
<dbReference type="GO" id="GO:0003676">
    <property type="term" value="F:nucleic acid binding"/>
    <property type="evidence" value="ECO:0007669"/>
    <property type="project" value="InterPro"/>
</dbReference>
<proteinExistence type="predicted"/>